<dbReference type="KEGG" id="mpp:MICPUCDRAFT_57246"/>
<dbReference type="Pfam" id="PF13499">
    <property type="entry name" value="EF-hand_7"/>
    <property type="match status" value="1"/>
</dbReference>
<evidence type="ECO:0000313" key="4">
    <source>
        <dbReference type="EMBL" id="EEH57686.1"/>
    </source>
</evidence>
<feature type="domain" description="EF-hand" evidence="3">
    <location>
        <begin position="195"/>
        <end position="230"/>
    </location>
</feature>
<proteinExistence type="predicted"/>
<reference evidence="4 5" key="1">
    <citation type="journal article" date="2009" name="Science">
        <title>Green evolution and dynamic adaptations revealed by genomes of the marine picoeukaryotes Micromonas.</title>
        <authorList>
            <person name="Worden A.Z."/>
            <person name="Lee J.H."/>
            <person name="Mock T."/>
            <person name="Rouze P."/>
            <person name="Simmons M.P."/>
            <person name="Aerts A.L."/>
            <person name="Allen A.E."/>
            <person name="Cuvelier M.L."/>
            <person name="Derelle E."/>
            <person name="Everett M.V."/>
            <person name="Foulon E."/>
            <person name="Grimwood J."/>
            <person name="Gundlach H."/>
            <person name="Henrissat B."/>
            <person name="Napoli C."/>
            <person name="McDonald S.M."/>
            <person name="Parker M.S."/>
            <person name="Rombauts S."/>
            <person name="Salamov A."/>
            <person name="Von Dassow P."/>
            <person name="Badger J.H."/>
            <person name="Coutinho P.M."/>
            <person name="Demir E."/>
            <person name="Dubchak I."/>
            <person name="Gentemann C."/>
            <person name="Eikrem W."/>
            <person name="Gready J.E."/>
            <person name="John U."/>
            <person name="Lanier W."/>
            <person name="Lindquist E.A."/>
            <person name="Lucas S."/>
            <person name="Mayer K.F."/>
            <person name="Moreau H."/>
            <person name="Not F."/>
            <person name="Otillar R."/>
            <person name="Panaud O."/>
            <person name="Pangilinan J."/>
            <person name="Paulsen I."/>
            <person name="Piegu B."/>
            <person name="Poliakov A."/>
            <person name="Robbens S."/>
            <person name="Schmutz J."/>
            <person name="Toulza E."/>
            <person name="Wyss T."/>
            <person name="Zelensky A."/>
            <person name="Zhou K."/>
            <person name="Armbrust E.V."/>
            <person name="Bhattacharya D."/>
            <person name="Goodenough U.W."/>
            <person name="Van de Peer Y."/>
            <person name="Grigoriev I.V."/>
        </authorList>
    </citation>
    <scope>NUCLEOTIDE SEQUENCE [LARGE SCALE GENOMIC DNA]</scope>
    <source>
        <strain evidence="4 5">CCMP1545</strain>
    </source>
</reference>
<dbReference type="RefSeq" id="XP_003057735.1">
    <property type="nucleotide sequence ID" value="XM_003057689.1"/>
</dbReference>
<dbReference type="EMBL" id="GG663738">
    <property type="protein sequence ID" value="EEH57686.1"/>
    <property type="molecule type" value="Genomic_DNA"/>
</dbReference>
<evidence type="ECO:0000259" key="3">
    <source>
        <dbReference type="PROSITE" id="PS50222"/>
    </source>
</evidence>
<gene>
    <name evidence="4" type="ORF">MICPUCDRAFT_57246</name>
</gene>
<dbReference type="InterPro" id="IPR018247">
    <property type="entry name" value="EF_Hand_1_Ca_BS"/>
</dbReference>
<dbReference type="SUPFAM" id="SSF47473">
    <property type="entry name" value="EF-hand"/>
    <property type="match status" value="1"/>
</dbReference>
<dbReference type="STRING" id="564608.C1MQD1"/>
<dbReference type="GeneID" id="9683173"/>
<dbReference type="InterPro" id="IPR011992">
    <property type="entry name" value="EF-hand-dom_pair"/>
</dbReference>
<accession>C1MQD1</accession>
<feature type="region of interest" description="Disordered" evidence="2">
    <location>
        <begin position="133"/>
        <end position="156"/>
    </location>
</feature>
<sequence>MTTSGFDRAFDEYRRVIADVADATATAGPSSSSSARASAVPRAARASARCRGRRDPLDPRDELLAKRIARSFKRFDAGDKGWLDAHDLKCAFASLVGCKPSKEELRAMTSSCPRGEVDLFRFSPYMLDRLSSSRAATTGERDEGEDEDEDAKARREDARRTIRARAVFDAFDARRVGHLTLEDAVAAFATAAPATPCGVVADVFREADVDDDGKVTFEEFKGVFLGGGGGAVFVGC</sequence>
<dbReference type="Gene3D" id="1.10.238.10">
    <property type="entry name" value="EF-hand"/>
    <property type="match status" value="2"/>
</dbReference>
<protein>
    <submittedName>
        <fullName evidence="4">Predicted protein</fullName>
    </submittedName>
</protein>
<keyword evidence="1" id="KW-0106">Calcium</keyword>
<dbReference type="PROSITE" id="PS50222">
    <property type="entry name" value="EF_HAND_2"/>
    <property type="match status" value="1"/>
</dbReference>
<organism evidence="5">
    <name type="scientific">Micromonas pusilla (strain CCMP1545)</name>
    <name type="common">Picoplanktonic green alga</name>
    <dbReference type="NCBI Taxonomy" id="564608"/>
    <lineage>
        <taxon>Eukaryota</taxon>
        <taxon>Viridiplantae</taxon>
        <taxon>Chlorophyta</taxon>
        <taxon>Mamiellophyceae</taxon>
        <taxon>Mamiellales</taxon>
        <taxon>Mamiellaceae</taxon>
        <taxon>Micromonas</taxon>
    </lineage>
</organism>
<dbReference type="OrthoDB" id="26525at2759"/>
<feature type="region of interest" description="Disordered" evidence="2">
    <location>
        <begin position="24"/>
        <end position="57"/>
    </location>
</feature>
<dbReference type="InterPro" id="IPR002048">
    <property type="entry name" value="EF_hand_dom"/>
</dbReference>
<name>C1MQD1_MICPC</name>
<evidence type="ECO:0000256" key="1">
    <source>
        <dbReference type="ARBA" id="ARBA00022837"/>
    </source>
</evidence>
<dbReference type="PROSITE" id="PS00018">
    <property type="entry name" value="EF_HAND_1"/>
    <property type="match status" value="1"/>
</dbReference>
<dbReference type="AlphaFoldDB" id="C1MQD1"/>
<dbReference type="eggNOG" id="KOG0027">
    <property type="taxonomic scope" value="Eukaryota"/>
</dbReference>
<feature type="compositionally biased region" description="Low complexity" evidence="2">
    <location>
        <begin position="24"/>
        <end position="49"/>
    </location>
</feature>
<keyword evidence="5" id="KW-1185">Reference proteome</keyword>
<evidence type="ECO:0000256" key="2">
    <source>
        <dbReference type="SAM" id="MobiDB-lite"/>
    </source>
</evidence>
<dbReference type="GO" id="GO:0005509">
    <property type="term" value="F:calcium ion binding"/>
    <property type="evidence" value="ECO:0007669"/>
    <property type="project" value="InterPro"/>
</dbReference>
<dbReference type="Proteomes" id="UP000001876">
    <property type="component" value="Unassembled WGS sequence"/>
</dbReference>
<evidence type="ECO:0000313" key="5">
    <source>
        <dbReference type="Proteomes" id="UP000001876"/>
    </source>
</evidence>